<feature type="non-terminal residue" evidence="3">
    <location>
        <position position="49"/>
    </location>
</feature>
<proteinExistence type="predicted"/>
<evidence type="ECO:0000313" key="3">
    <source>
        <dbReference type="EMBL" id="CAF4916337.1"/>
    </source>
</evidence>
<dbReference type="EMBL" id="CAJOBP010081477">
    <property type="protein sequence ID" value="CAF4916337.1"/>
    <property type="molecule type" value="Genomic_DNA"/>
</dbReference>
<dbReference type="AlphaFoldDB" id="A0A821VX74"/>
<dbReference type="Proteomes" id="UP000663873">
    <property type="component" value="Unassembled WGS sequence"/>
</dbReference>
<feature type="signal peptide" evidence="1">
    <location>
        <begin position="1"/>
        <end position="19"/>
    </location>
</feature>
<evidence type="ECO:0000313" key="2">
    <source>
        <dbReference type="EMBL" id="CAF4910499.1"/>
    </source>
</evidence>
<dbReference type="EMBL" id="CAJOBP010079699">
    <property type="protein sequence ID" value="CAF4910499.1"/>
    <property type="molecule type" value="Genomic_DNA"/>
</dbReference>
<name>A0A821VX74_9BILA</name>
<reference evidence="3" key="1">
    <citation type="submission" date="2021-02" db="EMBL/GenBank/DDBJ databases">
        <authorList>
            <person name="Nowell W R."/>
        </authorList>
    </citation>
    <scope>NUCLEOTIDE SEQUENCE</scope>
</reference>
<keyword evidence="4" id="KW-1185">Reference proteome</keyword>
<organism evidence="3 4">
    <name type="scientific">Rotaria socialis</name>
    <dbReference type="NCBI Taxonomy" id="392032"/>
    <lineage>
        <taxon>Eukaryota</taxon>
        <taxon>Metazoa</taxon>
        <taxon>Spiralia</taxon>
        <taxon>Gnathifera</taxon>
        <taxon>Rotifera</taxon>
        <taxon>Eurotatoria</taxon>
        <taxon>Bdelloidea</taxon>
        <taxon>Philodinida</taxon>
        <taxon>Philodinidae</taxon>
        <taxon>Rotaria</taxon>
    </lineage>
</organism>
<accession>A0A821VX74</accession>
<sequence length="49" mass="6107">MSWILLAVFIYLFRQRQRAQSKQRHNMLNEINQNEEQYIKARLDELPSW</sequence>
<evidence type="ECO:0000256" key="1">
    <source>
        <dbReference type="SAM" id="SignalP"/>
    </source>
</evidence>
<protein>
    <recommendedName>
        <fullName evidence="5">ATP synthase F0 subunit 8</fullName>
    </recommendedName>
</protein>
<feature type="chain" id="PRO_5036417159" description="ATP synthase F0 subunit 8" evidence="1">
    <location>
        <begin position="20"/>
        <end position="49"/>
    </location>
</feature>
<gene>
    <name evidence="2" type="ORF">UJA718_LOCUS45946</name>
    <name evidence="3" type="ORF">UJA718_LOCUS46205</name>
</gene>
<evidence type="ECO:0000313" key="4">
    <source>
        <dbReference type="Proteomes" id="UP000663873"/>
    </source>
</evidence>
<keyword evidence="1" id="KW-0732">Signal</keyword>
<comment type="caution">
    <text evidence="3">The sequence shown here is derived from an EMBL/GenBank/DDBJ whole genome shotgun (WGS) entry which is preliminary data.</text>
</comment>
<evidence type="ECO:0008006" key="5">
    <source>
        <dbReference type="Google" id="ProtNLM"/>
    </source>
</evidence>